<dbReference type="InterPro" id="IPR029054">
    <property type="entry name" value="dUTPase-like"/>
</dbReference>
<reference evidence="5" key="3">
    <citation type="submission" date="2025-09" db="UniProtKB">
        <authorList>
            <consortium name="Ensembl"/>
        </authorList>
    </citation>
    <scope>IDENTIFICATION</scope>
    <source>
        <strain evidence="5">broiler</strain>
    </source>
</reference>
<evidence type="ECO:0000313" key="6">
    <source>
        <dbReference type="Proteomes" id="UP000000539"/>
    </source>
</evidence>
<feature type="domain" description="dUTPase-like" evidence="4">
    <location>
        <begin position="25"/>
        <end position="146"/>
    </location>
</feature>
<accession>A0A8V0YBG1</accession>
<dbReference type="CDD" id="cd07557">
    <property type="entry name" value="trimeric_dUTPase"/>
    <property type="match status" value="1"/>
</dbReference>
<dbReference type="Ensembl" id="ENSGALT00010027586.1">
    <property type="protein sequence ID" value="ENSGALP00010015798.1"/>
    <property type="gene ID" value="ENSGALG00010011527.1"/>
</dbReference>
<keyword evidence="6" id="KW-1185">Reference proteome</keyword>
<name>A0A8V0YBG1_CHICK</name>
<dbReference type="GO" id="GO:0004190">
    <property type="term" value="F:aspartic-type endopeptidase activity"/>
    <property type="evidence" value="ECO:0007669"/>
    <property type="project" value="UniProtKB-KW"/>
</dbReference>
<keyword evidence="1" id="KW-0645">Protease</keyword>
<dbReference type="PANTHER" id="PTHR19422:SF123">
    <property type="entry name" value="RT1 CLASS I, LOCUS CE15"/>
    <property type="match status" value="1"/>
</dbReference>
<dbReference type="AlphaFoldDB" id="A0A8V0YBG1"/>
<dbReference type="Pfam" id="PF00692">
    <property type="entry name" value="dUTPase"/>
    <property type="match status" value="1"/>
</dbReference>
<protein>
    <recommendedName>
        <fullName evidence="4">dUTPase-like domain-containing protein</fullName>
    </recommendedName>
</protein>
<evidence type="ECO:0000256" key="3">
    <source>
        <dbReference type="ARBA" id="ARBA00022801"/>
    </source>
</evidence>
<dbReference type="SUPFAM" id="SSF51283">
    <property type="entry name" value="dUTPase-like"/>
    <property type="match status" value="1"/>
</dbReference>
<dbReference type="Proteomes" id="UP000000539">
    <property type="component" value="Chromosome W"/>
</dbReference>
<dbReference type="InterPro" id="IPR036157">
    <property type="entry name" value="dUTPase-like_sf"/>
</dbReference>
<dbReference type="GO" id="GO:0006508">
    <property type="term" value="P:proteolysis"/>
    <property type="evidence" value="ECO:0007669"/>
    <property type="project" value="UniProtKB-KW"/>
</dbReference>
<proteinExistence type="predicted"/>
<keyword evidence="2" id="KW-0064">Aspartyl protease</keyword>
<organism evidence="5 6">
    <name type="scientific">Gallus gallus</name>
    <name type="common">Chicken</name>
    <dbReference type="NCBI Taxonomy" id="9031"/>
    <lineage>
        <taxon>Eukaryota</taxon>
        <taxon>Metazoa</taxon>
        <taxon>Chordata</taxon>
        <taxon>Craniata</taxon>
        <taxon>Vertebrata</taxon>
        <taxon>Euteleostomi</taxon>
        <taxon>Archelosauria</taxon>
        <taxon>Archosauria</taxon>
        <taxon>Dinosauria</taxon>
        <taxon>Saurischia</taxon>
        <taxon>Theropoda</taxon>
        <taxon>Coelurosauria</taxon>
        <taxon>Aves</taxon>
        <taxon>Neognathae</taxon>
        <taxon>Galloanserae</taxon>
        <taxon>Galliformes</taxon>
        <taxon>Phasianidae</taxon>
        <taxon>Phasianinae</taxon>
        <taxon>Gallus</taxon>
    </lineage>
</organism>
<dbReference type="InterPro" id="IPR051592">
    <property type="entry name" value="HERV-K_Pro_peptidase_A2"/>
</dbReference>
<evidence type="ECO:0000256" key="2">
    <source>
        <dbReference type="ARBA" id="ARBA00022750"/>
    </source>
</evidence>
<dbReference type="FunCoup" id="A0A8V0YBG1">
    <property type="interactions" value="140"/>
</dbReference>
<dbReference type="PANTHER" id="PTHR19422">
    <property type="entry name" value="GAG RETROVIRAL POLYPROTEIN"/>
    <property type="match status" value="1"/>
</dbReference>
<dbReference type="Gene3D" id="2.70.40.10">
    <property type="match status" value="1"/>
</dbReference>
<reference evidence="5" key="1">
    <citation type="submission" date="2020-11" db="EMBL/GenBank/DDBJ databases">
        <title>Gallus gallus (Chicken) genome, bGalGal1, GRCg7b, maternal haplotype autosomes + Z &amp; W.</title>
        <authorList>
            <person name="Warren W."/>
            <person name="Formenti G."/>
            <person name="Fedrigo O."/>
            <person name="Haase B."/>
            <person name="Mountcastle J."/>
            <person name="Balacco J."/>
            <person name="Tracey A."/>
            <person name="Schneider V."/>
            <person name="Okimoto R."/>
            <person name="Cheng H."/>
            <person name="Hawken R."/>
            <person name="Howe K."/>
            <person name="Jarvis E.D."/>
        </authorList>
    </citation>
    <scope>NUCLEOTIDE SEQUENCE [LARGE SCALE GENOMIC DNA]</scope>
    <source>
        <strain evidence="5">Broiler</strain>
    </source>
</reference>
<evidence type="ECO:0000259" key="4">
    <source>
        <dbReference type="Pfam" id="PF00692"/>
    </source>
</evidence>
<dbReference type="InterPro" id="IPR033704">
    <property type="entry name" value="dUTPase_trimeric"/>
</dbReference>
<reference evidence="5" key="2">
    <citation type="submission" date="2025-08" db="UniProtKB">
        <authorList>
            <consortium name="Ensembl"/>
        </authorList>
    </citation>
    <scope>IDENTIFICATION</scope>
    <source>
        <strain evidence="5">broiler</strain>
    </source>
</reference>
<dbReference type="GeneTree" id="ENSGT00530000064196"/>
<sequence length="174" mass="18217">MPCLTCDLGHRSLPLGRASPIPVSQLPIPATRGSLGIDLAAAVNVTLKNHSVQKIPTGTYGPISRDKDLGALLIGRSLAGVAGLIVLPGVIDADYIGEIMVCTYTLTPPLTITVGTRIAQLIVYKRVSTHETAQLPERGDRGFGSTQDAVVSLVRQPPGFHGKLMSRCGLSSGP</sequence>
<keyword evidence="3" id="KW-0378">Hydrolase</keyword>
<evidence type="ECO:0000256" key="1">
    <source>
        <dbReference type="ARBA" id="ARBA00022670"/>
    </source>
</evidence>
<evidence type="ECO:0000313" key="5">
    <source>
        <dbReference type="Ensembl" id="ENSGALP00010015798.1"/>
    </source>
</evidence>